<dbReference type="GO" id="GO:0005789">
    <property type="term" value="C:endoplasmic reticulum membrane"/>
    <property type="evidence" value="ECO:0007669"/>
    <property type="project" value="UniProtKB-SubCell"/>
</dbReference>
<reference evidence="13 14" key="1">
    <citation type="submission" date="2024-02" db="EMBL/GenBank/DDBJ databases">
        <title>De novo assembly and annotation of 12 fungi associated with fruit tree decline syndrome in Ontario, Canada.</title>
        <authorList>
            <person name="Sulman M."/>
            <person name="Ellouze W."/>
            <person name="Ilyukhin E."/>
        </authorList>
    </citation>
    <scope>NUCLEOTIDE SEQUENCE [LARGE SCALE GENOMIC DNA]</scope>
    <source>
        <strain evidence="13 14">M11/M66-122</strain>
    </source>
</reference>
<feature type="compositionally biased region" description="Pro residues" evidence="10">
    <location>
        <begin position="94"/>
        <end position="103"/>
    </location>
</feature>
<keyword evidence="3" id="KW-0833">Ubl conjugation pathway</keyword>
<dbReference type="AlphaFoldDB" id="A0AAN9YM34"/>
<comment type="caution">
    <text evidence="13">The sequence shown here is derived from an EMBL/GenBank/DDBJ whole genome shotgun (WGS) entry which is preliminary data.</text>
</comment>
<evidence type="ECO:0000313" key="14">
    <source>
        <dbReference type="Proteomes" id="UP001320420"/>
    </source>
</evidence>
<dbReference type="PROSITE" id="PS51140">
    <property type="entry name" value="CUE"/>
    <property type="match status" value="1"/>
</dbReference>
<dbReference type="InterPro" id="IPR009060">
    <property type="entry name" value="UBA-like_sf"/>
</dbReference>
<evidence type="ECO:0000256" key="7">
    <source>
        <dbReference type="ARBA" id="ARBA00037847"/>
    </source>
</evidence>
<dbReference type="SUPFAM" id="SSF46934">
    <property type="entry name" value="UBA-like"/>
    <property type="match status" value="1"/>
</dbReference>
<evidence type="ECO:0000256" key="11">
    <source>
        <dbReference type="SAM" id="Phobius"/>
    </source>
</evidence>
<evidence type="ECO:0000313" key="13">
    <source>
        <dbReference type="EMBL" id="KAK7750363.1"/>
    </source>
</evidence>
<dbReference type="Proteomes" id="UP001320420">
    <property type="component" value="Unassembled WGS sequence"/>
</dbReference>
<accession>A0AAN9YM34</accession>
<dbReference type="GO" id="GO:0043130">
    <property type="term" value="F:ubiquitin binding"/>
    <property type="evidence" value="ECO:0007669"/>
    <property type="project" value="InterPro"/>
</dbReference>
<dbReference type="Pfam" id="PF02845">
    <property type="entry name" value="CUE"/>
    <property type="match status" value="1"/>
</dbReference>
<name>A0AAN9YM34_9PEZI</name>
<evidence type="ECO:0000256" key="4">
    <source>
        <dbReference type="ARBA" id="ARBA00022824"/>
    </source>
</evidence>
<gene>
    <name evidence="13" type="ORF">SLS62_007662</name>
</gene>
<evidence type="ECO:0000256" key="2">
    <source>
        <dbReference type="ARBA" id="ARBA00022692"/>
    </source>
</evidence>
<dbReference type="InterPro" id="IPR003892">
    <property type="entry name" value="CUE"/>
</dbReference>
<feature type="compositionally biased region" description="Basic and acidic residues" evidence="10">
    <location>
        <begin position="164"/>
        <end position="175"/>
    </location>
</feature>
<comment type="subcellular location">
    <subcellularLocation>
        <location evidence="7">Endomembrane system</location>
        <topology evidence="7">Single-pass membrane protein</topology>
    </subcellularLocation>
    <subcellularLocation>
        <location evidence="1">Endoplasmic reticulum membrane</location>
    </subcellularLocation>
</comment>
<evidence type="ECO:0000256" key="10">
    <source>
        <dbReference type="SAM" id="MobiDB-lite"/>
    </source>
</evidence>
<dbReference type="FunFam" id="1.10.8.10:FF:000050">
    <property type="entry name" value="Related to AMFR protein"/>
    <property type="match status" value="1"/>
</dbReference>
<dbReference type="EMBL" id="JAKJXP020000065">
    <property type="protein sequence ID" value="KAK7750363.1"/>
    <property type="molecule type" value="Genomic_DNA"/>
</dbReference>
<keyword evidence="4" id="KW-0256">Endoplasmic reticulum</keyword>
<organism evidence="13 14">
    <name type="scientific">Diatrype stigma</name>
    <dbReference type="NCBI Taxonomy" id="117547"/>
    <lineage>
        <taxon>Eukaryota</taxon>
        <taxon>Fungi</taxon>
        <taxon>Dikarya</taxon>
        <taxon>Ascomycota</taxon>
        <taxon>Pezizomycotina</taxon>
        <taxon>Sordariomycetes</taxon>
        <taxon>Xylariomycetidae</taxon>
        <taxon>Xylariales</taxon>
        <taxon>Diatrypaceae</taxon>
        <taxon>Diatrype</taxon>
    </lineage>
</organism>
<proteinExistence type="inferred from homology"/>
<feature type="transmembrane region" description="Helical" evidence="11">
    <location>
        <begin position="6"/>
        <end position="26"/>
    </location>
</feature>
<feature type="domain" description="CUE" evidence="12">
    <location>
        <begin position="45"/>
        <end position="88"/>
    </location>
</feature>
<keyword evidence="6 11" id="KW-0472">Membrane</keyword>
<feature type="compositionally biased region" description="Gly residues" evidence="10">
    <location>
        <begin position="198"/>
        <end position="210"/>
    </location>
</feature>
<evidence type="ECO:0000256" key="8">
    <source>
        <dbReference type="ARBA" id="ARBA00061383"/>
    </source>
</evidence>
<keyword evidence="2 11" id="KW-0812">Transmembrane</keyword>
<protein>
    <recommendedName>
        <fullName evidence="9">Coupling of ubiquitin conjugation to ER degradation protein 1</fullName>
    </recommendedName>
</protein>
<keyword evidence="5 11" id="KW-1133">Transmembrane helix</keyword>
<evidence type="ECO:0000256" key="3">
    <source>
        <dbReference type="ARBA" id="ARBA00022786"/>
    </source>
</evidence>
<feature type="region of interest" description="Disordered" evidence="10">
    <location>
        <begin position="149"/>
        <end position="175"/>
    </location>
</feature>
<dbReference type="Gene3D" id="1.10.8.10">
    <property type="entry name" value="DNA helicase RuvA subunit, C-terminal domain"/>
    <property type="match status" value="1"/>
</dbReference>
<feature type="region of interest" description="Disordered" evidence="10">
    <location>
        <begin position="194"/>
        <end position="219"/>
    </location>
</feature>
<sequence length="219" mass="23137">MENEQISLPSLLVIVVLGALVVRYLFFSPAVSAQRPQDAASASRAREAVVERIQQMFPQVDRRTILWDLQRNGGNIAATTERILAGRLETPPARFQPPPPPPSAAASQSAGGGAAAPQASSAKAPSSKAPEPDLITRYKLQDRISAECAQQAEAKAKTKGWSSNRDERQATLQRRRDEMILAARRRMEAKIAAEQQKVGGGGGGGGGGSAAAGASGTHY</sequence>
<dbReference type="CDD" id="cd14424">
    <property type="entry name" value="CUE_Cue1p_like"/>
    <property type="match status" value="1"/>
</dbReference>
<dbReference type="SMART" id="SM00546">
    <property type="entry name" value="CUE"/>
    <property type="match status" value="1"/>
</dbReference>
<feature type="region of interest" description="Disordered" evidence="10">
    <location>
        <begin position="90"/>
        <end position="132"/>
    </location>
</feature>
<evidence type="ECO:0000259" key="12">
    <source>
        <dbReference type="PROSITE" id="PS51140"/>
    </source>
</evidence>
<feature type="compositionally biased region" description="Low complexity" evidence="10">
    <location>
        <begin position="104"/>
        <end position="129"/>
    </location>
</feature>
<evidence type="ECO:0000256" key="1">
    <source>
        <dbReference type="ARBA" id="ARBA00004586"/>
    </source>
</evidence>
<evidence type="ECO:0000256" key="6">
    <source>
        <dbReference type="ARBA" id="ARBA00023136"/>
    </source>
</evidence>
<comment type="similarity">
    <text evidence="8">Belongs to the CUE1 family.</text>
</comment>
<keyword evidence="14" id="KW-1185">Reference proteome</keyword>
<evidence type="ECO:0000256" key="5">
    <source>
        <dbReference type="ARBA" id="ARBA00022989"/>
    </source>
</evidence>
<evidence type="ECO:0000256" key="9">
    <source>
        <dbReference type="ARBA" id="ARBA00072899"/>
    </source>
</evidence>